<comment type="catalytic activity">
    <reaction evidence="1">
        <text>Hydrolyzes the link between N-acetylmuramoyl residues and L-amino acid residues in certain cell-wall glycopeptides.</text>
        <dbReference type="EC" id="3.5.1.28"/>
    </reaction>
</comment>
<name>H2BU73_GILLR</name>
<dbReference type="GO" id="GO:0071555">
    <property type="term" value="P:cell wall organization"/>
    <property type="evidence" value="ECO:0007669"/>
    <property type="project" value="UniProtKB-KW"/>
</dbReference>
<feature type="domain" description="N-acetylmuramoyl-L-alanine amidase" evidence="7">
    <location>
        <begin position="64"/>
        <end position="195"/>
    </location>
</feature>
<dbReference type="InterPro" id="IPR036365">
    <property type="entry name" value="PGBD-like_sf"/>
</dbReference>
<dbReference type="GO" id="GO:0019867">
    <property type="term" value="C:outer membrane"/>
    <property type="evidence" value="ECO:0007669"/>
    <property type="project" value="TreeGrafter"/>
</dbReference>
<dbReference type="RefSeq" id="WP_006989017.1">
    <property type="nucleotide sequence ID" value="NZ_JH594606.1"/>
</dbReference>
<feature type="chain" id="PRO_5003560627" description="N-acetylmuramoyl-L-alanine amidase" evidence="6">
    <location>
        <begin position="27"/>
        <end position="307"/>
    </location>
</feature>
<dbReference type="AlphaFoldDB" id="H2BU73"/>
<dbReference type="OrthoDB" id="9794842at2"/>
<proteinExistence type="inferred from homology"/>
<evidence type="ECO:0000256" key="2">
    <source>
        <dbReference type="ARBA" id="ARBA00007553"/>
    </source>
</evidence>
<dbReference type="Gene3D" id="3.40.80.10">
    <property type="entry name" value="Peptidoglycan recognition protein-like"/>
    <property type="match status" value="1"/>
</dbReference>
<dbReference type="InterPro" id="IPR036366">
    <property type="entry name" value="PGBDSf"/>
</dbReference>
<dbReference type="SUPFAM" id="SSF55846">
    <property type="entry name" value="N-acetylmuramoyl-L-alanine amidase-like"/>
    <property type="match status" value="1"/>
</dbReference>
<dbReference type="PANTHER" id="PTHR30417">
    <property type="entry name" value="N-ACETYLMURAMOYL-L-ALANINE AMIDASE AMID"/>
    <property type="match status" value="1"/>
</dbReference>
<dbReference type="Pfam" id="PF01510">
    <property type="entry name" value="Amidase_2"/>
    <property type="match status" value="1"/>
</dbReference>
<evidence type="ECO:0000313" key="8">
    <source>
        <dbReference type="EMBL" id="EHQ02707.1"/>
    </source>
</evidence>
<feature type="signal peptide" evidence="6">
    <location>
        <begin position="1"/>
        <end position="26"/>
    </location>
</feature>
<evidence type="ECO:0000256" key="3">
    <source>
        <dbReference type="ARBA" id="ARBA00011901"/>
    </source>
</evidence>
<dbReference type="HOGENOM" id="CLU_049290_0_0_10"/>
<keyword evidence="5" id="KW-0961">Cell wall biogenesis/degradation</keyword>
<dbReference type="InterPro" id="IPR002502">
    <property type="entry name" value="Amidase_domain"/>
</dbReference>
<evidence type="ECO:0000256" key="5">
    <source>
        <dbReference type="ARBA" id="ARBA00023316"/>
    </source>
</evidence>
<dbReference type="SUPFAM" id="SSF47090">
    <property type="entry name" value="PGBD-like"/>
    <property type="match status" value="1"/>
</dbReference>
<dbReference type="EMBL" id="JH594606">
    <property type="protein sequence ID" value="EHQ02707.1"/>
    <property type="molecule type" value="Genomic_DNA"/>
</dbReference>
<keyword evidence="9" id="KW-1185">Reference proteome</keyword>
<keyword evidence="6" id="KW-0732">Signal</keyword>
<accession>H2BU73</accession>
<dbReference type="CDD" id="cd06583">
    <property type="entry name" value="PGRP"/>
    <property type="match status" value="1"/>
</dbReference>
<evidence type="ECO:0000256" key="4">
    <source>
        <dbReference type="ARBA" id="ARBA00022801"/>
    </source>
</evidence>
<dbReference type="GO" id="GO:0009253">
    <property type="term" value="P:peptidoglycan catabolic process"/>
    <property type="evidence" value="ECO:0007669"/>
    <property type="project" value="InterPro"/>
</dbReference>
<dbReference type="GO" id="GO:0009254">
    <property type="term" value="P:peptidoglycan turnover"/>
    <property type="evidence" value="ECO:0007669"/>
    <property type="project" value="TreeGrafter"/>
</dbReference>
<gene>
    <name evidence="8" type="ORF">Gilli_2074</name>
</gene>
<sequence>MNMLLRSTYLIFVASLVISCATNPYAATNKIHKKQSKLLTDQLNTFPTEQPEGEALLPYGEHWAGTTNFNLRKPNFVILHHTAQDSLAQTLTTFTKVPTQVSAHYVIGKNGEIYQMLNDYYRAWHAGAGKWGNTTDLNSASLGIELDNNGFEPFSPLQINSLIKLLKVLKERYNIPAANFIGHSDIAPGRKVDPNPKFPWKLLAEEGFGLWYDEIEVPVIVLDGRPKTGNLNIPVVTEGNIVPEPTESDLATTSVDPKMALRIIGYDTSNMEAAIKAFKLHFIQSEVNGELNAMDLLILENLYKKYM</sequence>
<dbReference type="EC" id="3.5.1.28" evidence="3"/>
<evidence type="ECO:0000256" key="6">
    <source>
        <dbReference type="SAM" id="SignalP"/>
    </source>
</evidence>
<evidence type="ECO:0000259" key="7">
    <source>
        <dbReference type="SMART" id="SM00644"/>
    </source>
</evidence>
<dbReference type="InterPro" id="IPR051206">
    <property type="entry name" value="NAMLAA_amidase_2"/>
</dbReference>
<dbReference type="PROSITE" id="PS51257">
    <property type="entry name" value="PROKAR_LIPOPROTEIN"/>
    <property type="match status" value="1"/>
</dbReference>
<dbReference type="Gene3D" id="1.10.101.10">
    <property type="entry name" value="PGBD-like superfamily/PGBD"/>
    <property type="match status" value="1"/>
</dbReference>
<dbReference type="STRING" id="865937.Gilli_2074"/>
<keyword evidence="4" id="KW-0378">Hydrolase</keyword>
<dbReference type="GO" id="GO:0008745">
    <property type="term" value="F:N-acetylmuramoyl-L-alanine amidase activity"/>
    <property type="evidence" value="ECO:0007669"/>
    <property type="project" value="UniProtKB-EC"/>
</dbReference>
<protein>
    <recommendedName>
        <fullName evidence="3">N-acetylmuramoyl-L-alanine amidase</fullName>
        <ecNumber evidence="3">3.5.1.28</ecNumber>
    </recommendedName>
</protein>
<dbReference type="Proteomes" id="UP000003844">
    <property type="component" value="Unassembled WGS sequence"/>
</dbReference>
<dbReference type="PANTHER" id="PTHR30417:SF1">
    <property type="entry name" value="N-ACETYLMURAMOYL-L-ALANINE AMIDASE AMID"/>
    <property type="match status" value="1"/>
</dbReference>
<comment type="similarity">
    <text evidence="2">Belongs to the N-acetylmuramoyl-L-alanine amidase 2 family.</text>
</comment>
<dbReference type="eggNOG" id="COG3023">
    <property type="taxonomic scope" value="Bacteria"/>
</dbReference>
<evidence type="ECO:0000313" key="9">
    <source>
        <dbReference type="Proteomes" id="UP000003844"/>
    </source>
</evidence>
<evidence type="ECO:0000256" key="1">
    <source>
        <dbReference type="ARBA" id="ARBA00001561"/>
    </source>
</evidence>
<dbReference type="InterPro" id="IPR036505">
    <property type="entry name" value="Amidase/PGRP_sf"/>
</dbReference>
<dbReference type="SMART" id="SM00644">
    <property type="entry name" value="Ami_2"/>
    <property type="match status" value="1"/>
</dbReference>
<organism evidence="8 9">
    <name type="scientific">Gillisia limnaea (strain DSM 15749 / LMG 21470 / R-8282)</name>
    <dbReference type="NCBI Taxonomy" id="865937"/>
    <lineage>
        <taxon>Bacteria</taxon>
        <taxon>Pseudomonadati</taxon>
        <taxon>Bacteroidota</taxon>
        <taxon>Flavobacteriia</taxon>
        <taxon>Flavobacteriales</taxon>
        <taxon>Flavobacteriaceae</taxon>
        <taxon>Gillisia</taxon>
    </lineage>
</organism>
<reference evidence="9" key="1">
    <citation type="journal article" date="2012" name="Stand. Genomic Sci.">
        <title>Genome sequence of the Antarctic rhodopsins-containing flavobacterium Gillisia limnaea type strain (R-8282(T)).</title>
        <authorList>
            <person name="Riedel T."/>
            <person name="Held B."/>
            <person name="Nolan M."/>
            <person name="Lucas S."/>
            <person name="Lapidus A."/>
            <person name="Tice H."/>
            <person name="Del Rio T.G."/>
            <person name="Cheng J.F."/>
            <person name="Han C."/>
            <person name="Tapia R."/>
            <person name="Goodwin L.A."/>
            <person name="Pitluck S."/>
            <person name="Liolios K."/>
            <person name="Mavromatis K."/>
            <person name="Pagani I."/>
            <person name="Ivanova N."/>
            <person name="Mikhailova N."/>
            <person name="Pati A."/>
            <person name="Chen A."/>
            <person name="Palaniappan K."/>
            <person name="Land M."/>
            <person name="Rohde M."/>
            <person name="Tindall B.J."/>
            <person name="Detter J.C."/>
            <person name="Goker M."/>
            <person name="Bristow J."/>
            <person name="Eisen J.A."/>
            <person name="Markowitz V."/>
            <person name="Hugenholtz P."/>
            <person name="Kyrpides N.C."/>
            <person name="Klenk H.P."/>
            <person name="Woyke T."/>
        </authorList>
    </citation>
    <scope>NUCLEOTIDE SEQUENCE [LARGE SCALE GENOMIC DNA]</scope>
    <source>
        <strain evidence="9">DSM 15749 / LMG 21470 / R-8282</strain>
    </source>
</reference>